<protein>
    <submittedName>
        <fullName evidence="1">Uncharacterized protein</fullName>
    </submittedName>
</protein>
<reference evidence="2" key="1">
    <citation type="submission" date="2017-11" db="EMBL/GenBank/DDBJ databases">
        <authorList>
            <person name="Lima N.C."/>
            <person name="Parody-Merino A.M."/>
            <person name="Battley P.F."/>
            <person name="Fidler A.E."/>
            <person name="Prosdocimi F."/>
        </authorList>
    </citation>
    <scope>NUCLEOTIDE SEQUENCE [LARGE SCALE GENOMIC DNA]</scope>
</reference>
<accession>A0A2I0UJY0</accession>
<evidence type="ECO:0000313" key="1">
    <source>
        <dbReference type="EMBL" id="PKU46351.1"/>
    </source>
</evidence>
<reference evidence="2" key="2">
    <citation type="submission" date="2017-12" db="EMBL/GenBank/DDBJ databases">
        <title>Genome sequence of the Bar-tailed Godwit (Limosa lapponica baueri).</title>
        <authorList>
            <person name="Lima N.C.B."/>
            <person name="Parody-Merino A.M."/>
            <person name="Battley P.F."/>
            <person name="Fidler A.E."/>
            <person name="Prosdocimi F."/>
        </authorList>
    </citation>
    <scope>NUCLEOTIDE SEQUENCE [LARGE SCALE GENOMIC DNA]</scope>
</reference>
<dbReference type="Proteomes" id="UP000233556">
    <property type="component" value="Unassembled WGS sequence"/>
</dbReference>
<sequence>MDKDTGHDHQERDDSTFNIRDIKGVVFPDIANIPRFSECCMYFSMKQNEDGNMKIKEVQDLPLYSIQKTSEEFLVSASFRKINCHYLNEIAYSASLQDIAYLPGYVNDTLTKVSCKKNSD</sequence>
<gene>
    <name evidence="1" type="ORF">llap_3329</name>
</gene>
<proteinExistence type="predicted"/>
<keyword evidence="2" id="KW-1185">Reference proteome</keyword>
<dbReference type="AlphaFoldDB" id="A0A2I0UJY0"/>
<dbReference type="EMBL" id="KZ505714">
    <property type="protein sequence ID" value="PKU46351.1"/>
    <property type="molecule type" value="Genomic_DNA"/>
</dbReference>
<evidence type="ECO:0000313" key="2">
    <source>
        <dbReference type="Proteomes" id="UP000233556"/>
    </source>
</evidence>
<organism evidence="1 2">
    <name type="scientific">Limosa lapponica baueri</name>
    <dbReference type="NCBI Taxonomy" id="1758121"/>
    <lineage>
        <taxon>Eukaryota</taxon>
        <taxon>Metazoa</taxon>
        <taxon>Chordata</taxon>
        <taxon>Craniata</taxon>
        <taxon>Vertebrata</taxon>
        <taxon>Euteleostomi</taxon>
        <taxon>Archelosauria</taxon>
        <taxon>Archosauria</taxon>
        <taxon>Dinosauria</taxon>
        <taxon>Saurischia</taxon>
        <taxon>Theropoda</taxon>
        <taxon>Coelurosauria</taxon>
        <taxon>Aves</taxon>
        <taxon>Neognathae</taxon>
        <taxon>Neoaves</taxon>
        <taxon>Charadriiformes</taxon>
        <taxon>Scolopacidae</taxon>
        <taxon>Limosa</taxon>
    </lineage>
</organism>
<name>A0A2I0UJY0_LIMLA</name>